<sequence length="36" mass="3914">MELTGTNRWQLWALTGGTDGATLITRALMITVIGHN</sequence>
<proteinExistence type="predicted"/>
<organism evidence="1 2">
    <name type="scientific">Staurois parvus</name>
    <dbReference type="NCBI Taxonomy" id="386267"/>
    <lineage>
        <taxon>Eukaryota</taxon>
        <taxon>Metazoa</taxon>
        <taxon>Chordata</taxon>
        <taxon>Craniata</taxon>
        <taxon>Vertebrata</taxon>
        <taxon>Euteleostomi</taxon>
        <taxon>Amphibia</taxon>
        <taxon>Batrachia</taxon>
        <taxon>Anura</taxon>
        <taxon>Neobatrachia</taxon>
        <taxon>Ranoidea</taxon>
        <taxon>Ranidae</taxon>
        <taxon>Staurois</taxon>
    </lineage>
</organism>
<dbReference type="EMBL" id="CATNWA010014532">
    <property type="protein sequence ID" value="CAI9572982.1"/>
    <property type="molecule type" value="Genomic_DNA"/>
</dbReference>
<evidence type="ECO:0000313" key="1">
    <source>
        <dbReference type="EMBL" id="CAI9572982.1"/>
    </source>
</evidence>
<dbReference type="Proteomes" id="UP001162483">
    <property type="component" value="Unassembled WGS sequence"/>
</dbReference>
<protein>
    <submittedName>
        <fullName evidence="1">Uncharacterized protein</fullName>
    </submittedName>
</protein>
<accession>A0ABN9DKJ2</accession>
<evidence type="ECO:0000313" key="2">
    <source>
        <dbReference type="Proteomes" id="UP001162483"/>
    </source>
</evidence>
<keyword evidence="2" id="KW-1185">Reference proteome</keyword>
<comment type="caution">
    <text evidence="1">The sequence shown here is derived from an EMBL/GenBank/DDBJ whole genome shotgun (WGS) entry which is preliminary data.</text>
</comment>
<reference evidence="1" key="1">
    <citation type="submission" date="2023-05" db="EMBL/GenBank/DDBJ databases">
        <authorList>
            <person name="Stuckert A."/>
        </authorList>
    </citation>
    <scope>NUCLEOTIDE SEQUENCE</scope>
</reference>
<name>A0ABN9DKJ2_9NEOB</name>
<gene>
    <name evidence="1" type="ORF">SPARVUS_LOCUS7565982</name>
</gene>